<dbReference type="PROSITE" id="PS00479">
    <property type="entry name" value="ZF_DAG_PE_1"/>
    <property type="match status" value="1"/>
</dbReference>
<feature type="compositionally biased region" description="Basic and acidic residues" evidence="16">
    <location>
        <begin position="1454"/>
        <end position="1493"/>
    </location>
</feature>
<evidence type="ECO:0000256" key="7">
    <source>
        <dbReference type="ARBA" id="ARBA00022771"/>
    </source>
</evidence>
<keyword evidence="5" id="KW-0479">Metal-binding</keyword>
<evidence type="ECO:0000256" key="13">
    <source>
        <dbReference type="ARBA" id="ARBA00048679"/>
    </source>
</evidence>
<dbReference type="GO" id="GO:0005524">
    <property type="term" value="F:ATP binding"/>
    <property type="evidence" value="ECO:0007669"/>
    <property type="project" value="UniProtKB-UniRule"/>
</dbReference>
<feature type="region of interest" description="Disordered" evidence="16">
    <location>
        <begin position="783"/>
        <end position="808"/>
    </location>
</feature>
<dbReference type="CDD" id="cd05601">
    <property type="entry name" value="STKc_CRIK"/>
    <property type="match status" value="1"/>
</dbReference>
<sequence>MLKFKYASQGSLQTMMSSSDPITSRSSRLNQLFQGRVSLCGPQGGSTLGREECLEALLLLYQECMSPELMKIHHVANFVKKFSEVVSELRDMQPGPADFEVCAVVGRGHFAEVQVVREKATGNVCALKVMEKAVLRTQENVVFHEEERRVLALNSSPWIPQLLYAFQDTERVYLAMEYLPGGDLMSLLNRYEDQFDESMAQFYLAELVEAIHAVHQLGYVHRDVKPENVLIDRTGHIKLADFGSAARLNANKTVETPTVNVGNQDFISPEVLASMNGGSNSTYGVECDWWSLGVIAYEMIYTRSPFSGGSSAKTIQNIVNFQRSLKFPDEPRASKHFVDLLQSLLCGSKQRLGFQGLRCHSFFSSVDWNHLRQVLPPFVPALHAEDDTSNFEEPEQAAPRPASAAQQGALPAGFQGQDLPFLGWFFSRALTTLAKTESVSAGLNSPAKTNSMEKKLHLKSKELQDTQDKCHNMDQDISRFQRKMTDLESVLHQKDVELKASETQRGILEQDLATYITECSSLKRSLEEARVEVSREDDKALQLLHDIREQSNKLQEIKEQEYHAQLEEMQVTIRQLEEDLSAARRRSDLYESELRDSRQTSEDLKRKAVEYQQRIQKAKEQGKADVEELLSKLEKTNSEQQVNIQELQDKLSKAVYSHEKVKMEGTISQQTKLIDFLQAKMDQPTKKKKGIFGRRREDVGTTTNGALTPQAQPAVPMQYGDMKLALDKERSRCADLEEALQKMRIELRSLREEAAHFKAQEHAAPSTPAQARHQILMSAIVKSPEHQPNPSSLLNPSTRSKETATPEEFGRRVKERMHHNIPHRFTVGLNMRAAKCTVCLDTVHFGRQAATCLECNTLCHPKCSPCLPATCGLPAEYATHFSEALCREKANSPALQVKEASGHVRLEGWMKQPRNGKRGQQGWERKYVVLDGTKISIYETEPREDYITVEEEFELCLPDGEVTVHGAVGASELINTAKSDIPYVLKLESHPHTTCWPGQSLYFMAPSFPDKQRWVAVLESVVAGSRGSKDKVDSDAKLLGNSLLKLEGDDRLDINCTLPLTDQIVLVGSEEGLYALNVIKNSLTHIPGLTSVFQIQILKELDKLLMITGEDRALCLVEIKKVKQSLSQSHLPAQPDLSPYIFETVKGCHLFSSGKIDNGTCICAAMPNKITILRLNESLNKFCIRKEIETSEPCSCIHSTGYSIIIGTNKFYEIEMKQYVLEEFLDKNDVTLASAVFAASSHSFPISIIQVTTAPQKDEYLLCFHEFGVFVDAYGRRSRSEDIKWSRLPLSFAYREPYLFVTYFNSLDVIEIQGHAALGPHSYAHLDIPNPRYLGPAISSGAIYLASSYQNKLRVICCKGNLIQSQEGGGELQRSGSGRSPNKRGPPSYNEHISKRLAGNPHGDPGTPHRYREARTEFRRDKSPSRPLEREKSPGRMLESRIVASPGRGAMADPRLERSPGRAMADPRMDRSPGRMMDVRRERSPGRFEERQRLHTGSGRTPINQVNKVWDQSSV</sequence>
<keyword evidence="4" id="KW-0808">Transferase</keyword>
<accession>A0A6I9PY59</accession>
<gene>
    <name evidence="23" type="primary">cita</name>
</gene>
<feature type="domain" description="PH" evidence="17">
    <location>
        <begin position="903"/>
        <end position="1023"/>
    </location>
</feature>
<dbReference type="SUPFAM" id="SSF50729">
    <property type="entry name" value="PH domain-like"/>
    <property type="match status" value="1"/>
</dbReference>
<feature type="compositionally biased region" description="Polar residues" evidence="16">
    <location>
        <begin position="1498"/>
        <end position="1515"/>
    </location>
</feature>
<reference evidence="23" key="1">
    <citation type="submission" date="2025-08" db="UniProtKB">
        <authorList>
            <consortium name="RefSeq"/>
        </authorList>
    </citation>
    <scope>IDENTIFICATION</scope>
    <source>
        <tissue evidence="23">Muscle</tissue>
    </source>
</reference>
<dbReference type="Pfam" id="PF00780">
    <property type="entry name" value="CNH"/>
    <property type="match status" value="1"/>
</dbReference>
<evidence type="ECO:0000259" key="20">
    <source>
        <dbReference type="PROSITE" id="PS50219"/>
    </source>
</evidence>
<feature type="domain" description="AGC-kinase C-terminal" evidence="21">
    <location>
        <begin position="364"/>
        <end position="436"/>
    </location>
</feature>
<protein>
    <recommendedName>
        <fullName evidence="1">non-specific serine/threonine protein kinase</fullName>
        <ecNumber evidence="1">2.7.11.1</ecNumber>
    </recommendedName>
</protein>
<dbReference type="SMART" id="SM00133">
    <property type="entry name" value="S_TK_X"/>
    <property type="match status" value="1"/>
</dbReference>
<feature type="coiled-coil region" evidence="15">
    <location>
        <begin position="512"/>
        <end position="650"/>
    </location>
</feature>
<keyword evidence="11 15" id="KW-0175">Coiled coil</keyword>
<dbReference type="GeneID" id="104965599"/>
<evidence type="ECO:0000256" key="16">
    <source>
        <dbReference type="SAM" id="MobiDB-lite"/>
    </source>
</evidence>
<dbReference type="PROSITE" id="PS50219">
    <property type="entry name" value="CNH"/>
    <property type="match status" value="1"/>
</dbReference>
<dbReference type="InterPro" id="IPR000961">
    <property type="entry name" value="AGC-kinase_C"/>
</dbReference>
<dbReference type="FunFam" id="1.10.510.10:FF:000751">
    <property type="entry name" value="Non-specific serine/threonine protein kinase"/>
    <property type="match status" value="1"/>
</dbReference>
<feature type="binding site" evidence="14">
    <location>
        <position position="128"/>
    </location>
    <ligand>
        <name>ATP</name>
        <dbReference type="ChEBI" id="CHEBI:30616"/>
    </ligand>
</feature>
<organism evidence="22 23">
    <name type="scientific">Notothenia coriiceps</name>
    <name type="common">black rockcod</name>
    <dbReference type="NCBI Taxonomy" id="8208"/>
    <lineage>
        <taxon>Eukaryota</taxon>
        <taxon>Metazoa</taxon>
        <taxon>Chordata</taxon>
        <taxon>Craniata</taxon>
        <taxon>Vertebrata</taxon>
        <taxon>Euteleostomi</taxon>
        <taxon>Actinopterygii</taxon>
        <taxon>Neopterygii</taxon>
        <taxon>Teleostei</taxon>
        <taxon>Neoteleostei</taxon>
        <taxon>Acanthomorphata</taxon>
        <taxon>Eupercaria</taxon>
        <taxon>Perciformes</taxon>
        <taxon>Notothenioidei</taxon>
        <taxon>Nototheniidae</taxon>
        <taxon>Notothenia</taxon>
    </lineage>
</organism>
<keyword evidence="10 14" id="KW-0067">ATP-binding</keyword>
<keyword evidence="6 14" id="KW-0547">Nucleotide-binding</keyword>
<dbReference type="Gene3D" id="1.10.510.10">
    <property type="entry name" value="Transferase(Phosphotransferase) domain 1"/>
    <property type="match status" value="1"/>
</dbReference>
<keyword evidence="7" id="KW-0863">Zinc-finger</keyword>
<dbReference type="InterPro" id="IPR050839">
    <property type="entry name" value="Rho-assoc_Ser/Thr_Kinase"/>
</dbReference>
<evidence type="ECO:0000256" key="11">
    <source>
        <dbReference type="ARBA" id="ARBA00023054"/>
    </source>
</evidence>
<dbReference type="KEGG" id="ncc:104965599"/>
<dbReference type="Pfam" id="PF00069">
    <property type="entry name" value="Pkinase"/>
    <property type="match status" value="1"/>
</dbReference>
<dbReference type="SMART" id="SM00233">
    <property type="entry name" value="PH"/>
    <property type="match status" value="1"/>
</dbReference>
<feature type="domain" description="Protein kinase" evidence="18">
    <location>
        <begin position="99"/>
        <end position="363"/>
    </location>
</feature>
<dbReference type="Gene3D" id="3.30.60.20">
    <property type="match status" value="1"/>
</dbReference>
<evidence type="ECO:0000256" key="3">
    <source>
        <dbReference type="ARBA" id="ARBA00022553"/>
    </source>
</evidence>
<dbReference type="Gene3D" id="3.30.200.20">
    <property type="entry name" value="Phosphorylase Kinase, domain 1"/>
    <property type="match status" value="1"/>
</dbReference>
<dbReference type="SUPFAM" id="SSF56112">
    <property type="entry name" value="Protein kinase-like (PK-like)"/>
    <property type="match status" value="1"/>
</dbReference>
<feature type="region of interest" description="Disordered" evidence="16">
    <location>
        <begin position="387"/>
        <end position="408"/>
    </location>
</feature>
<evidence type="ECO:0000256" key="9">
    <source>
        <dbReference type="ARBA" id="ARBA00022833"/>
    </source>
</evidence>
<evidence type="ECO:0000256" key="8">
    <source>
        <dbReference type="ARBA" id="ARBA00022777"/>
    </source>
</evidence>
<feature type="compositionally biased region" description="Polar residues" evidence="16">
    <location>
        <begin position="786"/>
        <end position="798"/>
    </location>
</feature>
<keyword evidence="2" id="KW-0723">Serine/threonine-protein kinase</keyword>
<dbReference type="PROSITE" id="PS00107">
    <property type="entry name" value="PROTEIN_KINASE_ATP"/>
    <property type="match status" value="1"/>
</dbReference>
<dbReference type="OrthoDB" id="5919042at2759"/>
<keyword evidence="3" id="KW-0597">Phosphoprotein</keyword>
<dbReference type="SMART" id="SM00109">
    <property type="entry name" value="C1"/>
    <property type="match status" value="1"/>
</dbReference>
<feature type="compositionally biased region" description="Basic and acidic residues" evidence="16">
    <location>
        <begin position="799"/>
        <end position="808"/>
    </location>
</feature>
<dbReference type="InterPro" id="IPR037708">
    <property type="entry name" value="CRIK_dom"/>
</dbReference>
<evidence type="ECO:0000313" key="22">
    <source>
        <dbReference type="Proteomes" id="UP000504611"/>
    </source>
</evidence>
<dbReference type="PROSITE" id="PS51285">
    <property type="entry name" value="AGC_KINASE_CTER"/>
    <property type="match status" value="1"/>
</dbReference>
<dbReference type="InterPro" id="IPR011009">
    <property type="entry name" value="Kinase-like_dom_sf"/>
</dbReference>
<dbReference type="EC" id="2.7.11.1" evidence="1"/>
<keyword evidence="9" id="KW-0862">Zinc</keyword>
<evidence type="ECO:0000256" key="12">
    <source>
        <dbReference type="ARBA" id="ARBA00047899"/>
    </source>
</evidence>
<dbReference type="InterPro" id="IPR011993">
    <property type="entry name" value="PH-like_dom_sf"/>
</dbReference>
<proteinExistence type="predicted"/>
<dbReference type="PROSITE" id="PS50011">
    <property type="entry name" value="PROTEIN_KINASE_DOM"/>
    <property type="match status" value="1"/>
</dbReference>
<dbReference type="PROSITE" id="PS50003">
    <property type="entry name" value="PH_DOMAIN"/>
    <property type="match status" value="1"/>
</dbReference>
<feature type="region of interest" description="Disordered" evidence="16">
    <location>
        <begin position="1367"/>
        <end position="1515"/>
    </location>
</feature>
<dbReference type="InterPro" id="IPR001180">
    <property type="entry name" value="CNH_dom"/>
</dbReference>
<dbReference type="InterPro" id="IPR008271">
    <property type="entry name" value="Ser/Thr_kinase_AS"/>
</dbReference>
<feature type="coiled-coil region" evidence="15">
    <location>
        <begin position="726"/>
        <end position="760"/>
    </location>
</feature>
<dbReference type="InterPro" id="IPR002219">
    <property type="entry name" value="PKC_DAG/PE"/>
</dbReference>
<evidence type="ECO:0000256" key="6">
    <source>
        <dbReference type="ARBA" id="ARBA00022741"/>
    </source>
</evidence>
<dbReference type="Proteomes" id="UP000504611">
    <property type="component" value="Unplaced"/>
</dbReference>
<dbReference type="PROSITE" id="PS50081">
    <property type="entry name" value="ZF_DAG_PE_2"/>
    <property type="match status" value="1"/>
</dbReference>
<evidence type="ECO:0000259" key="17">
    <source>
        <dbReference type="PROSITE" id="PS50003"/>
    </source>
</evidence>
<keyword evidence="8 23" id="KW-0418">Kinase</keyword>
<dbReference type="FunFam" id="3.30.60.20:FF:000018">
    <property type="entry name" value="Citron rho-interacting serine/threonine kinase"/>
    <property type="match status" value="1"/>
</dbReference>
<dbReference type="SUPFAM" id="SSF57889">
    <property type="entry name" value="Cysteine-rich domain"/>
    <property type="match status" value="1"/>
</dbReference>
<dbReference type="GO" id="GO:0004674">
    <property type="term" value="F:protein serine/threonine kinase activity"/>
    <property type="evidence" value="ECO:0007669"/>
    <property type="project" value="UniProtKB-KW"/>
</dbReference>
<dbReference type="InterPro" id="IPR000719">
    <property type="entry name" value="Prot_kinase_dom"/>
</dbReference>
<evidence type="ECO:0000259" key="18">
    <source>
        <dbReference type="PROSITE" id="PS50011"/>
    </source>
</evidence>
<feature type="compositionally biased region" description="Low complexity" evidence="16">
    <location>
        <begin position="396"/>
        <end position="408"/>
    </location>
</feature>
<dbReference type="PROSITE" id="PS00108">
    <property type="entry name" value="PROTEIN_KINASE_ST"/>
    <property type="match status" value="1"/>
</dbReference>
<dbReference type="Gene3D" id="2.30.29.30">
    <property type="entry name" value="Pleckstrin-homology domain (PH domain)/Phosphotyrosine-binding domain (PTB)"/>
    <property type="match status" value="1"/>
</dbReference>
<dbReference type="CTD" id="100329792"/>
<dbReference type="RefSeq" id="XP_010792885.1">
    <property type="nucleotide sequence ID" value="XM_010794583.1"/>
</dbReference>
<evidence type="ECO:0000256" key="4">
    <source>
        <dbReference type="ARBA" id="ARBA00022679"/>
    </source>
</evidence>
<feature type="domain" description="CNH" evidence="20">
    <location>
        <begin position="1051"/>
        <end position="1341"/>
    </location>
</feature>
<dbReference type="CDD" id="cd20814">
    <property type="entry name" value="CRIK"/>
    <property type="match status" value="1"/>
</dbReference>
<feature type="domain" description="Phorbol-ester/DAG-type" evidence="19">
    <location>
        <begin position="822"/>
        <end position="871"/>
    </location>
</feature>
<dbReference type="GO" id="GO:0000281">
    <property type="term" value="P:mitotic cytokinesis"/>
    <property type="evidence" value="ECO:0007669"/>
    <property type="project" value="InterPro"/>
</dbReference>
<dbReference type="FunFam" id="2.30.29.30:FF:000081">
    <property type="entry name" value="Citron rho-interacting serine/threonine kinase"/>
    <property type="match status" value="1"/>
</dbReference>
<evidence type="ECO:0000256" key="14">
    <source>
        <dbReference type="PROSITE-ProRule" id="PRU10141"/>
    </source>
</evidence>
<evidence type="ECO:0000256" key="10">
    <source>
        <dbReference type="ARBA" id="ARBA00022840"/>
    </source>
</evidence>
<evidence type="ECO:0000256" key="1">
    <source>
        <dbReference type="ARBA" id="ARBA00012513"/>
    </source>
</evidence>
<comment type="catalytic activity">
    <reaction evidence="12">
        <text>L-threonyl-[protein] + ATP = O-phospho-L-threonyl-[protein] + ADP + H(+)</text>
        <dbReference type="Rhea" id="RHEA:46608"/>
        <dbReference type="Rhea" id="RHEA-COMP:11060"/>
        <dbReference type="Rhea" id="RHEA-COMP:11605"/>
        <dbReference type="ChEBI" id="CHEBI:15378"/>
        <dbReference type="ChEBI" id="CHEBI:30013"/>
        <dbReference type="ChEBI" id="CHEBI:30616"/>
        <dbReference type="ChEBI" id="CHEBI:61977"/>
        <dbReference type="ChEBI" id="CHEBI:456216"/>
        <dbReference type="EC" id="2.7.11.1"/>
    </reaction>
</comment>
<dbReference type="InterPro" id="IPR017441">
    <property type="entry name" value="Protein_kinase_ATP_BS"/>
</dbReference>
<feature type="compositionally biased region" description="Basic and acidic residues" evidence="16">
    <location>
        <begin position="1410"/>
        <end position="1434"/>
    </location>
</feature>
<dbReference type="InterPro" id="IPR046349">
    <property type="entry name" value="C1-like_sf"/>
</dbReference>
<evidence type="ECO:0000259" key="21">
    <source>
        <dbReference type="PROSITE" id="PS51285"/>
    </source>
</evidence>
<dbReference type="PANTHER" id="PTHR22988:SF71">
    <property type="entry name" value="CITRON RHO-INTERACTING KINASE"/>
    <property type="match status" value="1"/>
</dbReference>
<evidence type="ECO:0000259" key="19">
    <source>
        <dbReference type="PROSITE" id="PS50081"/>
    </source>
</evidence>
<dbReference type="SMART" id="SM00220">
    <property type="entry name" value="S_TKc"/>
    <property type="match status" value="1"/>
</dbReference>
<comment type="catalytic activity">
    <reaction evidence="13">
        <text>L-seryl-[protein] + ATP = O-phospho-L-seryl-[protein] + ADP + H(+)</text>
        <dbReference type="Rhea" id="RHEA:17989"/>
        <dbReference type="Rhea" id="RHEA-COMP:9863"/>
        <dbReference type="Rhea" id="RHEA-COMP:11604"/>
        <dbReference type="ChEBI" id="CHEBI:15378"/>
        <dbReference type="ChEBI" id="CHEBI:29999"/>
        <dbReference type="ChEBI" id="CHEBI:30616"/>
        <dbReference type="ChEBI" id="CHEBI:83421"/>
        <dbReference type="ChEBI" id="CHEBI:456216"/>
        <dbReference type="EC" id="2.7.11.1"/>
    </reaction>
</comment>
<dbReference type="InterPro" id="IPR001849">
    <property type="entry name" value="PH_domain"/>
</dbReference>
<dbReference type="GO" id="GO:0008270">
    <property type="term" value="F:zinc ion binding"/>
    <property type="evidence" value="ECO:0007669"/>
    <property type="project" value="UniProtKB-KW"/>
</dbReference>
<dbReference type="PANTHER" id="PTHR22988">
    <property type="entry name" value="MYOTONIC DYSTROPHY S/T KINASE-RELATED"/>
    <property type="match status" value="1"/>
</dbReference>
<evidence type="ECO:0000313" key="23">
    <source>
        <dbReference type="RefSeq" id="XP_010792885.1"/>
    </source>
</evidence>
<evidence type="ECO:0000256" key="15">
    <source>
        <dbReference type="SAM" id="Coils"/>
    </source>
</evidence>
<evidence type="ECO:0000256" key="5">
    <source>
        <dbReference type="ARBA" id="ARBA00022723"/>
    </source>
</evidence>
<keyword evidence="22" id="KW-1185">Reference proteome</keyword>
<dbReference type="SMART" id="SM00036">
    <property type="entry name" value="CNH"/>
    <property type="match status" value="1"/>
</dbReference>
<evidence type="ECO:0000256" key="2">
    <source>
        <dbReference type="ARBA" id="ARBA00022527"/>
    </source>
</evidence>
<name>A0A6I9PY59_9TELE</name>
<dbReference type="Pfam" id="PF00169">
    <property type="entry name" value="PH"/>
    <property type="match status" value="1"/>
</dbReference>